<name>A0A0C9YSF2_9AGAM</name>
<dbReference type="AlphaFoldDB" id="A0A0C9YSF2"/>
<evidence type="ECO:0000313" key="1">
    <source>
        <dbReference type="EMBL" id="KIK13237.1"/>
    </source>
</evidence>
<evidence type="ECO:0000313" key="2">
    <source>
        <dbReference type="Proteomes" id="UP000054018"/>
    </source>
</evidence>
<keyword evidence="2" id="KW-1185">Reference proteome</keyword>
<dbReference type="HOGENOM" id="CLU_006344_1_2_1"/>
<dbReference type="InterPro" id="IPR041078">
    <property type="entry name" value="Plavaka"/>
</dbReference>
<organism evidence="1 2">
    <name type="scientific">Pisolithus microcarpus 441</name>
    <dbReference type="NCBI Taxonomy" id="765257"/>
    <lineage>
        <taxon>Eukaryota</taxon>
        <taxon>Fungi</taxon>
        <taxon>Dikarya</taxon>
        <taxon>Basidiomycota</taxon>
        <taxon>Agaricomycotina</taxon>
        <taxon>Agaricomycetes</taxon>
        <taxon>Agaricomycetidae</taxon>
        <taxon>Boletales</taxon>
        <taxon>Sclerodermatineae</taxon>
        <taxon>Pisolithaceae</taxon>
        <taxon>Pisolithus</taxon>
    </lineage>
</organism>
<dbReference type="Proteomes" id="UP000054018">
    <property type="component" value="Unassembled WGS sequence"/>
</dbReference>
<dbReference type="EMBL" id="KN834008">
    <property type="protein sequence ID" value="KIK13237.1"/>
    <property type="molecule type" value="Genomic_DNA"/>
</dbReference>
<reference evidence="1 2" key="1">
    <citation type="submission" date="2014-04" db="EMBL/GenBank/DDBJ databases">
        <authorList>
            <consortium name="DOE Joint Genome Institute"/>
            <person name="Kuo A."/>
            <person name="Kohler A."/>
            <person name="Costa M.D."/>
            <person name="Nagy L.G."/>
            <person name="Floudas D."/>
            <person name="Copeland A."/>
            <person name="Barry K.W."/>
            <person name="Cichocki N."/>
            <person name="Veneault-Fourrey C."/>
            <person name="LaButti K."/>
            <person name="Lindquist E.A."/>
            <person name="Lipzen A."/>
            <person name="Lundell T."/>
            <person name="Morin E."/>
            <person name="Murat C."/>
            <person name="Sun H."/>
            <person name="Tunlid A."/>
            <person name="Henrissat B."/>
            <person name="Grigoriev I.V."/>
            <person name="Hibbett D.S."/>
            <person name="Martin F."/>
            <person name="Nordberg H.P."/>
            <person name="Cantor M.N."/>
            <person name="Hua S.X."/>
        </authorList>
    </citation>
    <scope>NUCLEOTIDE SEQUENCE [LARGE SCALE GENOMIC DNA]</scope>
    <source>
        <strain evidence="1 2">441</strain>
    </source>
</reference>
<sequence length="705" mass="79808">DKRRYQNFMSGDWAWSQADNIARDPSTHGSTFIPVILGSDKTTVSVATGQNDYWPIYLSIGNIHNNVRCAHHNGVELLAFLAIPKAAKKYTDDPTFRRFKKQLFHAVMSRILSPLKSGMTIPRVMKCPDGHFRRAIFGIGPYIADYPEQVLVSGIVQNWCGRCVASPDNLDAGRPPWTAQLMRALIEELQAGTAWDEWGVDVNVVPFTEDFPQADICQLLAPDILHQLVKGGFKDHLVEWVGKYLELKYGKAGAKERMMDIDRRIAAVPPFPGLRRFPDGRGFSQWTGDDSKALMKYPLVYLPAIEGHVPQDIVRTLRAFLEFCYIVRQNIITDDTLSDLKNALDHFHYHREIFRDVGVRVEGFSLPRQHSLVHYEALIHLFGAPNGLCTSITKSKHITVVKKPWWWSSKYRALGQILRTNQRLAQLAATRSDFEARGMLPISWPRENVNSMSQHFDDMEDEHEHAGVVDDRPVLAHSDVKLARCHARGRARSVPALAIELGIPMLSTLIGQFLYEQLQCESISPSAGAPRLPVFASALKVFHSATATFVSPSDPSGIGGMRREKICAIPVWHHGPAQYDTIFMSTDDTFNGMLSMEVARMLCFFSFVYTNGYSYSCALIHWFDRIADEPDDLTGMWMVRPSFMADGSKNLSVIHVDSIVCSAHLLPIFRREQVPQSVDFHNSLDIYHRFYVNRFADYHAFELAL</sequence>
<protein>
    <submittedName>
        <fullName evidence="1">Uncharacterized protein</fullName>
    </submittedName>
</protein>
<dbReference type="OrthoDB" id="2661273at2759"/>
<dbReference type="Pfam" id="PF18759">
    <property type="entry name" value="Plavaka"/>
    <property type="match status" value="1"/>
</dbReference>
<reference evidence="2" key="2">
    <citation type="submission" date="2015-01" db="EMBL/GenBank/DDBJ databases">
        <title>Evolutionary Origins and Diversification of the Mycorrhizal Mutualists.</title>
        <authorList>
            <consortium name="DOE Joint Genome Institute"/>
            <consortium name="Mycorrhizal Genomics Consortium"/>
            <person name="Kohler A."/>
            <person name="Kuo A."/>
            <person name="Nagy L.G."/>
            <person name="Floudas D."/>
            <person name="Copeland A."/>
            <person name="Barry K.W."/>
            <person name="Cichocki N."/>
            <person name="Veneault-Fourrey C."/>
            <person name="LaButti K."/>
            <person name="Lindquist E.A."/>
            <person name="Lipzen A."/>
            <person name="Lundell T."/>
            <person name="Morin E."/>
            <person name="Murat C."/>
            <person name="Riley R."/>
            <person name="Ohm R."/>
            <person name="Sun H."/>
            <person name="Tunlid A."/>
            <person name="Henrissat B."/>
            <person name="Grigoriev I.V."/>
            <person name="Hibbett D.S."/>
            <person name="Martin F."/>
        </authorList>
    </citation>
    <scope>NUCLEOTIDE SEQUENCE [LARGE SCALE GENOMIC DNA]</scope>
    <source>
        <strain evidence="2">441</strain>
    </source>
</reference>
<feature type="non-terminal residue" evidence="1">
    <location>
        <position position="1"/>
    </location>
</feature>
<dbReference type="STRING" id="765257.A0A0C9YSF2"/>
<proteinExistence type="predicted"/>
<gene>
    <name evidence="1" type="ORF">PISMIDRAFT_119195</name>
</gene>
<accession>A0A0C9YSF2</accession>